<evidence type="ECO:0000256" key="8">
    <source>
        <dbReference type="ARBA" id="ARBA00022741"/>
    </source>
</evidence>
<dbReference type="Pfam" id="PF03483">
    <property type="entry name" value="B3_4"/>
    <property type="match status" value="1"/>
</dbReference>
<dbReference type="SUPFAM" id="SSF46955">
    <property type="entry name" value="Putative DNA-binding domain"/>
    <property type="match status" value="1"/>
</dbReference>
<comment type="subcellular location">
    <subcellularLocation>
        <location evidence="1 15">Cytoplasm</location>
    </subcellularLocation>
</comment>
<evidence type="ECO:0000259" key="17">
    <source>
        <dbReference type="PROSITE" id="PS50886"/>
    </source>
</evidence>
<feature type="binding site" evidence="15">
    <location>
        <position position="474"/>
    </location>
    <ligand>
        <name>Mg(2+)</name>
        <dbReference type="ChEBI" id="CHEBI:18420"/>
        <note>shared with alpha subunit</note>
    </ligand>
</feature>
<evidence type="ECO:0000256" key="10">
    <source>
        <dbReference type="ARBA" id="ARBA00022842"/>
    </source>
</evidence>
<keyword evidence="7 15" id="KW-0479">Metal-binding</keyword>
<comment type="cofactor">
    <cofactor evidence="15">
        <name>Mg(2+)</name>
        <dbReference type="ChEBI" id="CHEBI:18420"/>
    </cofactor>
    <text evidence="15">Binds 2 magnesium ions per tetramer.</text>
</comment>
<keyword evidence="11 16" id="KW-0694">RNA-binding</keyword>
<evidence type="ECO:0000256" key="7">
    <source>
        <dbReference type="ARBA" id="ARBA00022723"/>
    </source>
</evidence>
<evidence type="ECO:0000256" key="14">
    <source>
        <dbReference type="ARBA" id="ARBA00049255"/>
    </source>
</evidence>
<comment type="similarity">
    <text evidence="2 15">Belongs to the phenylalanyl-tRNA synthetase beta subunit family. Type 1 subfamily.</text>
</comment>
<evidence type="ECO:0000256" key="15">
    <source>
        <dbReference type="HAMAP-Rule" id="MF_00283"/>
    </source>
</evidence>
<dbReference type="Pfam" id="PF01588">
    <property type="entry name" value="tRNA_bind"/>
    <property type="match status" value="1"/>
</dbReference>
<reference evidence="21" key="1">
    <citation type="journal article" date="2019" name="Int. J. Syst. Evol. Microbiol.">
        <title>The Global Catalogue of Microorganisms (GCM) 10K type strain sequencing project: providing services to taxonomists for standard genome sequencing and annotation.</title>
        <authorList>
            <consortium name="The Broad Institute Genomics Platform"/>
            <consortium name="The Broad Institute Genome Sequencing Center for Infectious Disease"/>
            <person name="Wu L."/>
            <person name="Ma J."/>
        </authorList>
    </citation>
    <scope>NUCLEOTIDE SEQUENCE [LARGE SCALE GENOMIC DNA]</scope>
    <source>
        <strain evidence="21">JCM 18657</strain>
    </source>
</reference>
<dbReference type="Gene3D" id="3.30.56.10">
    <property type="match status" value="2"/>
</dbReference>
<evidence type="ECO:0000313" key="21">
    <source>
        <dbReference type="Proteomes" id="UP001596528"/>
    </source>
</evidence>
<dbReference type="Gene3D" id="2.40.50.140">
    <property type="entry name" value="Nucleic acid-binding proteins"/>
    <property type="match status" value="1"/>
</dbReference>
<dbReference type="Pfam" id="PF17759">
    <property type="entry name" value="tRNA_synthFbeta"/>
    <property type="match status" value="1"/>
</dbReference>
<evidence type="ECO:0000256" key="9">
    <source>
        <dbReference type="ARBA" id="ARBA00022840"/>
    </source>
</evidence>
<dbReference type="SUPFAM" id="SSF54991">
    <property type="entry name" value="Anticodon-binding domain of PheRS"/>
    <property type="match status" value="1"/>
</dbReference>
<dbReference type="SUPFAM" id="SSF56037">
    <property type="entry name" value="PheT/TilS domain"/>
    <property type="match status" value="1"/>
</dbReference>
<keyword evidence="5 16" id="KW-0820">tRNA-binding</keyword>
<feature type="binding site" evidence="15">
    <location>
        <position position="477"/>
    </location>
    <ligand>
        <name>Mg(2+)</name>
        <dbReference type="ChEBI" id="CHEBI:18420"/>
        <note>shared with alpha subunit</note>
    </ligand>
</feature>
<comment type="catalytic activity">
    <reaction evidence="14 15">
        <text>tRNA(Phe) + L-phenylalanine + ATP = L-phenylalanyl-tRNA(Phe) + AMP + diphosphate + H(+)</text>
        <dbReference type="Rhea" id="RHEA:19413"/>
        <dbReference type="Rhea" id="RHEA-COMP:9668"/>
        <dbReference type="Rhea" id="RHEA-COMP:9699"/>
        <dbReference type="ChEBI" id="CHEBI:15378"/>
        <dbReference type="ChEBI" id="CHEBI:30616"/>
        <dbReference type="ChEBI" id="CHEBI:33019"/>
        <dbReference type="ChEBI" id="CHEBI:58095"/>
        <dbReference type="ChEBI" id="CHEBI:78442"/>
        <dbReference type="ChEBI" id="CHEBI:78531"/>
        <dbReference type="ChEBI" id="CHEBI:456215"/>
        <dbReference type="EC" id="6.1.1.20"/>
    </reaction>
</comment>
<dbReference type="PROSITE" id="PS51447">
    <property type="entry name" value="FDX_ACB"/>
    <property type="match status" value="1"/>
</dbReference>
<dbReference type="InterPro" id="IPR045864">
    <property type="entry name" value="aa-tRNA-synth_II/BPL/LPL"/>
</dbReference>
<dbReference type="InterPro" id="IPR005146">
    <property type="entry name" value="B3/B4_tRNA-bd"/>
</dbReference>
<keyword evidence="8 15" id="KW-0547">Nucleotide-binding</keyword>
<keyword evidence="12 15" id="KW-0648">Protein biosynthesis</keyword>
<keyword evidence="10 15" id="KW-0460">Magnesium</keyword>
<dbReference type="InterPro" id="IPR033714">
    <property type="entry name" value="tRNA_bind_bactPheRS"/>
</dbReference>
<dbReference type="Proteomes" id="UP001596528">
    <property type="component" value="Unassembled WGS sequence"/>
</dbReference>
<dbReference type="EC" id="6.1.1.20" evidence="15"/>
<evidence type="ECO:0000256" key="11">
    <source>
        <dbReference type="ARBA" id="ARBA00022884"/>
    </source>
</evidence>
<dbReference type="NCBIfam" id="NF045760">
    <property type="entry name" value="YtpR"/>
    <property type="match status" value="1"/>
</dbReference>
<proteinExistence type="inferred from homology"/>
<evidence type="ECO:0000256" key="1">
    <source>
        <dbReference type="ARBA" id="ARBA00004496"/>
    </source>
</evidence>
<dbReference type="InterPro" id="IPR045060">
    <property type="entry name" value="Phe-tRNA-ligase_IIc_bsu"/>
</dbReference>
<dbReference type="Gene3D" id="3.50.40.10">
    <property type="entry name" value="Phenylalanyl-trna Synthetase, Chain B, domain 3"/>
    <property type="match status" value="1"/>
</dbReference>
<dbReference type="InterPro" id="IPR002547">
    <property type="entry name" value="tRNA-bd_dom"/>
</dbReference>
<dbReference type="InterPro" id="IPR012340">
    <property type="entry name" value="NA-bd_OB-fold"/>
</dbReference>
<keyword evidence="4 15" id="KW-0963">Cytoplasm</keyword>
<comment type="caution">
    <text evidence="20">The sequence shown here is derived from an EMBL/GenBank/DDBJ whole genome shotgun (WGS) entry which is preliminary data.</text>
</comment>
<evidence type="ECO:0000256" key="4">
    <source>
        <dbReference type="ARBA" id="ARBA00022490"/>
    </source>
</evidence>
<comment type="subunit">
    <text evidence="3 15">Tetramer of two alpha and two beta subunits.</text>
</comment>
<evidence type="ECO:0000256" key="6">
    <source>
        <dbReference type="ARBA" id="ARBA00022598"/>
    </source>
</evidence>
<feature type="domain" description="TRNA-binding" evidence="17">
    <location>
        <begin position="40"/>
        <end position="155"/>
    </location>
</feature>
<dbReference type="InterPro" id="IPR005121">
    <property type="entry name" value="Fdx_antiC-bd"/>
</dbReference>
<dbReference type="GO" id="GO:0004826">
    <property type="term" value="F:phenylalanine-tRNA ligase activity"/>
    <property type="evidence" value="ECO:0007669"/>
    <property type="project" value="UniProtKB-EC"/>
</dbReference>
<dbReference type="PANTHER" id="PTHR10947:SF0">
    <property type="entry name" value="PHENYLALANINE--TRNA LIGASE BETA SUBUNIT"/>
    <property type="match status" value="1"/>
</dbReference>
<dbReference type="EMBL" id="JBHTGQ010000001">
    <property type="protein sequence ID" value="MFC7748341.1"/>
    <property type="molecule type" value="Genomic_DNA"/>
</dbReference>
<dbReference type="CDD" id="cd02796">
    <property type="entry name" value="tRNA_bind_bactPheRS"/>
    <property type="match status" value="1"/>
</dbReference>
<dbReference type="Gene3D" id="3.30.930.10">
    <property type="entry name" value="Bira Bifunctional Protein, Domain 2"/>
    <property type="match status" value="1"/>
</dbReference>
<evidence type="ECO:0000256" key="3">
    <source>
        <dbReference type="ARBA" id="ARBA00011209"/>
    </source>
</evidence>
<dbReference type="CDD" id="cd00769">
    <property type="entry name" value="PheRS_beta_core"/>
    <property type="match status" value="1"/>
</dbReference>
<feature type="binding site" evidence="15">
    <location>
        <position position="468"/>
    </location>
    <ligand>
        <name>Mg(2+)</name>
        <dbReference type="ChEBI" id="CHEBI:18420"/>
        <note>shared with alpha subunit</note>
    </ligand>
</feature>
<dbReference type="InterPro" id="IPR036690">
    <property type="entry name" value="Fdx_antiC-bd_sf"/>
</dbReference>
<dbReference type="SMART" id="SM00873">
    <property type="entry name" value="B3_4"/>
    <property type="match status" value="1"/>
</dbReference>
<dbReference type="SMART" id="SM00896">
    <property type="entry name" value="FDX-ACB"/>
    <property type="match status" value="1"/>
</dbReference>
<dbReference type="SMART" id="SM00874">
    <property type="entry name" value="B5"/>
    <property type="match status" value="1"/>
</dbReference>
<dbReference type="InterPro" id="IPR005147">
    <property type="entry name" value="tRNA_synthase_B5-dom"/>
</dbReference>
<protein>
    <recommendedName>
        <fullName evidence="15">Phenylalanine--tRNA ligase beta subunit</fullName>
        <ecNumber evidence="15">6.1.1.20</ecNumber>
    </recommendedName>
    <alternativeName>
        <fullName evidence="15">Phenylalanyl-tRNA synthetase beta subunit</fullName>
        <shortName evidence="15">PheRS</shortName>
    </alternativeName>
</protein>
<gene>
    <name evidence="15 20" type="primary">pheT</name>
    <name evidence="20" type="ORF">ACFQWB_00080</name>
</gene>
<sequence length="819" mass="88602">MKVSFKWLSRYVDISGYTAKELAEKLTRGGIEVDIVEARNQGVSGVVVGYVREREKHPDADKLSVCKVDVGGDELLQIVCGAANVAAGQKVPVALVGAVLPDNFKIKRAKLRGVESHGMICSAKELGLNDKLLPKEQQEGILVLPEDTEIGASIVDVLGLDDEVLELDLTPNRSDCLSMLGVAYEVAALLGREVRLPDTEPGSGLHESGAAAAERVSVSISAPEGCSHYTARYIQGVRIAPSPMWLQNALIAAGVRPINNVVDITNYVMLEYGQPLHAFDAARVRGGRIDVRFARAGERLVTLDGAERELEPHMLVIADAEGPIALAGVMGGLNSEVTADTVDILLESAKFAGSVVRRTSRQLGLRSEASLRFEKETDPAIVVPALNRAAALMAELAGGRVATGIVETKTGVKPAHLDLSLSLDRVNGYLGTSLSMLEVKTIFGRLGFETAEPRDGELEVRVPSRRGDITRDVDLIEEIARLHGYDNIPTTLMSGVTTPGKLTPAQRLRRTVRRLLTGAGLHEAIGYSLSDEASVRDYAGLFPDAKPIGLSMPMSAERSVLRRSLIPELLSIAAYNRNRGQRDLALFEIGRVFVTDEEKLTRLPQEHTMLAVLLAGRRHGAHWKVKPEPVDFYDMKGLLEKVTQYAGVELQYVPVSDRPWFHPGRTAELRLPDSLGGETVGVVGQLHPETQQARDLDDTYVLELNLDAFGRAAASVDELQYDPLPRFPSSARDAAVVVDKSVAAGELIRTARQAGGLLLAEAGVFDVYVDDKLGAGKKSVALSFVYRDPERTLTDEEVQQAHDRVVAALAAEHGAELRG</sequence>
<dbReference type="Pfam" id="PF03484">
    <property type="entry name" value="B5"/>
    <property type="match status" value="1"/>
</dbReference>
<keyword evidence="21" id="KW-1185">Reference proteome</keyword>
<dbReference type="PROSITE" id="PS51483">
    <property type="entry name" value="B5"/>
    <property type="match status" value="1"/>
</dbReference>
<dbReference type="InterPro" id="IPR004532">
    <property type="entry name" value="Phe-tRNA-ligase_IIc_bsu_bact"/>
</dbReference>
<dbReference type="InterPro" id="IPR009061">
    <property type="entry name" value="DNA-bd_dom_put_sf"/>
</dbReference>
<dbReference type="RefSeq" id="WP_138789482.1">
    <property type="nucleotide sequence ID" value="NZ_JBHTGQ010000001.1"/>
</dbReference>
<dbReference type="Gene3D" id="3.30.70.380">
    <property type="entry name" value="Ferrodoxin-fold anticodon-binding domain"/>
    <property type="match status" value="1"/>
</dbReference>
<dbReference type="HAMAP" id="MF_00283">
    <property type="entry name" value="Phe_tRNA_synth_beta1"/>
    <property type="match status" value="1"/>
</dbReference>
<feature type="binding site" evidence="15">
    <location>
        <position position="478"/>
    </location>
    <ligand>
        <name>Mg(2+)</name>
        <dbReference type="ChEBI" id="CHEBI:18420"/>
        <note>shared with alpha subunit</note>
    </ligand>
</feature>
<evidence type="ECO:0000256" key="13">
    <source>
        <dbReference type="ARBA" id="ARBA00023146"/>
    </source>
</evidence>
<dbReference type="InterPro" id="IPR020825">
    <property type="entry name" value="Phe-tRNA_synthase-like_B3/B4"/>
</dbReference>
<keyword evidence="6 15" id="KW-0436">Ligase</keyword>
<dbReference type="PANTHER" id="PTHR10947">
    <property type="entry name" value="PHENYLALANYL-TRNA SYNTHETASE BETA CHAIN AND LEUCINE-RICH REPEAT-CONTAINING PROTEIN 47"/>
    <property type="match status" value="1"/>
</dbReference>
<evidence type="ECO:0000256" key="16">
    <source>
        <dbReference type="PROSITE-ProRule" id="PRU00209"/>
    </source>
</evidence>
<evidence type="ECO:0000256" key="5">
    <source>
        <dbReference type="ARBA" id="ARBA00022555"/>
    </source>
</evidence>
<evidence type="ECO:0000313" key="20">
    <source>
        <dbReference type="EMBL" id="MFC7748341.1"/>
    </source>
</evidence>
<dbReference type="SUPFAM" id="SSF55681">
    <property type="entry name" value="Class II aaRS and biotin synthetases"/>
    <property type="match status" value="1"/>
</dbReference>
<evidence type="ECO:0000256" key="2">
    <source>
        <dbReference type="ARBA" id="ARBA00008653"/>
    </source>
</evidence>
<dbReference type="PROSITE" id="PS50886">
    <property type="entry name" value="TRBD"/>
    <property type="match status" value="1"/>
</dbReference>
<evidence type="ECO:0000259" key="18">
    <source>
        <dbReference type="PROSITE" id="PS51447"/>
    </source>
</evidence>
<evidence type="ECO:0000256" key="12">
    <source>
        <dbReference type="ARBA" id="ARBA00022917"/>
    </source>
</evidence>
<keyword evidence="13 15" id="KW-0030">Aminoacyl-tRNA synthetase</keyword>
<dbReference type="SUPFAM" id="SSF50249">
    <property type="entry name" value="Nucleic acid-binding proteins"/>
    <property type="match status" value="1"/>
</dbReference>
<dbReference type="NCBIfam" id="TIGR00472">
    <property type="entry name" value="pheT_bact"/>
    <property type="match status" value="1"/>
</dbReference>
<keyword evidence="9 15" id="KW-0067">ATP-binding</keyword>
<name>A0ABW2V0Q2_9BACL</name>
<feature type="domain" description="B5" evidence="19">
    <location>
        <begin position="414"/>
        <end position="490"/>
    </location>
</feature>
<dbReference type="InterPro" id="IPR041616">
    <property type="entry name" value="PheRS_beta_core"/>
</dbReference>
<evidence type="ECO:0000259" key="19">
    <source>
        <dbReference type="PROSITE" id="PS51483"/>
    </source>
</evidence>
<organism evidence="20 21">
    <name type="scientific">Paenibacillus thermoaerophilus</name>
    <dbReference type="NCBI Taxonomy" id="1215385"/>
    <lineage>
        <taxon>Bacteria</taxon>
        <taxon>Bacillati</taxon>
        <taxon>Bacillota</taxon>
        <taxon>Bacilli</taxon>
        <taxon>Bacillales</taxon>
        <taxon>Paenibacillaceae</taxon>
        <taxon>Paenibacillus</taxon>
    </lineage>
</organism>
<accession>A0ABW2V0Q2</accession>
<feature type="domain" description="FDX-ACB" evidence="18">
    <location>
        <begin position="725"/>
        <end position="818"/>
    </location>
</feature>
<dbReference type="Pfam" id="PF03147">
    <property type="entry name" value="FDX-ACB"/>
    <property type="match status" value="1"/>
</dbReference>